<gene>
    <name evidence="6" type="ORF">AVDCRST_MAG29-1479</name>
</gene>
<dbReference type="PROSITE" id="PS50977">
    <property type="entry name" value="HTH_TETR_2"/>
    <property type="match status" value="1"/>
</dbReference>
<dbReference type="GO" id="GO:0000976">
    <property type="term" value="F:transcription cis-regulatory region binding"/>
    <property type="evidence" value="ECO:0007669"/>
    <property type="project" value="TreeGrafter"/>
</dbReference>
<dbReference type="GO" id="GO:0003700">
    <property type="term" value="F:DNA-binding transcription factor activity"/>
    <property type="evidence" value="ECO:0007669"/>
    <property type="project" value="TreeGrafter"/>
</dbReference>
<keyword evidence="1" id="KW-0805">Transcription regulation</keyword>
<dbReference type="SUPFAM" id="SSF48498">
    <property type="entry name" value="Tetracyclin repressor-like, C-terminal domain"/>
    <property type="match status" value="1"/>
</dbReference>
<dbReference type="InterPro" id="IPR009057">
    <property type="entry name" value="Homeodomain-like_sf"/>
</dbReference>
<keyword evidence="3" id="KW-0804">Transcription</keyword>
<organism evidence="6">
    <name type="scientific">uncultured Nocardioidaceae bacterium</name>
    <dbReference type="NCBI Taxonomy" id="253824"/>
    <lineage>
        <taxon>Bacteria</taxon>
        <taxon>Bacillati</taxon>
        <taxon>Actinomycetota</taxon>
        <taxon>Actinomycetes</taxon>
        <taxon>Propionibacteriales</taxon>
        <taxon>Nocardioidaceae</taxon>
        <taxon>environmental samples</taxon>
    </lineage>
</organism>
<sequence>MLVQPSDVRRERQRLATRGEIVAAAWDVAREKGLAALTLRDVAERVGMRAPSLYNHFPSKLAIYDAMYAQAWAAYNGEIDTFRLQLPADPRAALREVARHFFDFCLADLPRYQLMSQRSIPGFEPTEESYQPAVRVLVRLHTLLRDFHIEDDDAADLYTAVVAGLIEQQWANDPGGVRWRRLLDRAIDMYADEMGLPGPKGEPE</sequence>
<accession>A0A6J4LPF3</accession>
<evidence type="ECO:0000256" key="4">
    <source>
        <dbReference type="PROSITE-ProRule" id="PRU00335"/>
    </source>
</evidence>
<dbReference type="AlphaFoldDB" id="A0A6J4LPF3"/>
<dbReference type="PANTHER" id="PTHR30055">
    <property type="entry name" value="HTH-TYPE TRANSCRIPTIONAL REGULATOR RUTR"/>
    <property type="match status" value="1"/>
</dbReference>
<evidence type="ECO:0000256" key="3">
    <source>
        <dbReference type="ARBA" id="ARBA00023163"/>
    </source>
</evidence>
<dbReference type="InterPro" id="IPR001647">
    <property type="entry name" value="HTH_TetR"/>
</dbReference>
<dbReference type="PANTHER" id="PTHR30055:SF234">
    <property type="entry name" value="HTH-TYPE TRANSCRIPTIONAL REGULATOR BETI"/>
    <property type="match status" value="1"/>
</dbReference>
<name>A0A6J4LPF3_9ACTN</name>
<dbReference type="InterPro" id="IPR036271">
    <property type="entry name" value="Tet_transcr_reg_TetR-rel_C_sf"/>
</dbReference>
<dbReference type="InterPro" id="IPR050109">
    <property type="entry name" value="HTH-type_TetR-like_transc_reg"/>
</dbReference>
<feature type="domain" description="HTH tetR-type" evidence="5">
    <location>
        <begin position="15"/>
        <end position="75"/>
    </location>
</feature>
<reference evidence="6" key="1">
    <citation type="submission" date="2020-02" db="EMBL/GenBank/DDBJ databases">
        <authorList>
            <person name="Meier V. D."/>
        </authorList>
    </citation>
    <scope>NUCLEOTIDE SEQUENCE</scope>
    <source>
        <strain evidence="6">AVDCRST_MAG29</strain>
    </source>
</reference>
<keyword evidence="2 4" id="KW-0238">DNA-binding</keyword>
<evidence type="ECO:0000313" key="6">
    <source>
        <dbReference type="EMBL" id="CAA9338372.1"/>
    </source>
</evidence>
<dbReference type="Gene3D" id="1.10.357.10">
    <property type="entry name" value="Tetracycline Repressor, domain 2"/>
    <property type="match status" value="1"/>
</dbReference>
<evidence type="ECO:0000259" key="5">
    <source>
        <dbReference type="PROSITE" id="PS50977"/>
    </source>
</evidence>
<evidence type="ECO:0000256" key="1">
    <source>
        <dbReference type="ARBA" id="ARBA00023015"/>
    </source>
</evidence>
<evidence type="ECO:0000256" key="2">
    <source>
        <dbReference type="ARBA" id="ARBA00023125"/>
    </source>
</evidence>
<dbReference type="Pfam" id="PF00440">
    <property type="entry name" value="TetR_N"/>
    <property type="match status" value="1"/>
</dbReference>
<dbReference type="EMBL" id="CADCUG010000093">
    <property type="protein sequence ID" value="CAA9338372.1"/>
    <property type="molecule type" value="Genomic_DNA"/>
</dbReference>
<dbReference type="SUPFAM" id="SSF46689">
    <property type="entry name" value="Homeodomain-like"/>
    <property type="match status" value="1"/>
</dbReference>
<proteinExistence type="predicted"/>
<feature type="DNA-binding region" description="H-T-H motif" evidence="4">
    <location>
        <begin position="38"/>
        <end position="57"/>
    </location>
</feature>
<dbReference type="PRINTS" id="PR00455">
    <property type="entry name" value="HTHTETR"/>
</dbReference>
<protein>
    <recommendedName>
        <fullName evidence="5">HTH tetR-type domain-containing protein</fullName>
    </recommendedName>
</protein>